<dbReference type="CDD" id="cd07067">
    <property type="entry name" value="HP_PGM_like"/>
    <property type="match status" value="1"/>
</dbReference>
<dbReference type="Pfam" id="PF00300">
    <property type="entry name" value="His_Phos_1"/>
    <property type="match status" value="1"/>
</dbReference>
<comment type="caution">
    <text evidence="1">The sequence shown here is derived from an EMBL/GenBank/DDBJ whole genome shotgun (WGS) entry which is preliminary data.</text>
</comment>
<keyword evidence="2" id="KW-1185">Reference proteome</keyword>
<dbReference type="InterPro" id="IPR013078">
    <property type="entry name" value="His_Pase_superF_clade-1"/>
</dbReference>
<organism evidence="1 2">
    <name type="scientific">Azospira oryzae</name>
    <dbReference type="NCBI Taxonomy" id="146939"/>
    <lineage>
        <taxon>Bacteria</taxon>
        <taxon>Pseudomonadati</taxon>
        <taxon>Pseudomonadota</taxon>
        <taxon>Betaproteobacteria</taxon>
        <taxon>Rhodocyclales</taxon>
        <taxon>Rhodocyclaceae</taxon>
        <taxon>Azospira</taxon>
    </lineage>
</organism>
<dbReference type="Proteomes" id="UP000292136">
    <property type="component" value="Unassembled WGS sequence"/>
</dbReference>
<accession>A0ABY0INI2</accession>
<dbReference type="PANTHER" id="PTHR48100:SF1">
    <property type="entry name" value="HISTIDINE PHOSPHATASE FAMILY PROTEIN-RELATED"/>
    <property type="match status" value="1"/>
</dbReference>
<name>A0ABY0INI2_9RHOO</name>
<evidence type="ECO:0000313" key="1">
    <source>
        <dbReference type="EMBL" id="RZT76776.1"/>
    </source>
</evidence>
<proteinExistence type="predicted"/>
<dbReference type="EMBL" id="SHKM01000002">
    <property type="protein sequence ID" value="RZT76776.1"/>
    <property type="molecule type" value="Genomic_DNA"/>
</dbReference>
<protein>
    <submittedName>
        <fullName evidence="1">Alpha-ribazole phosphatase</fullName>
    </submittedName>
</protein>
<reference evidence="1 2" key="1">
    <citation type="submission" date="2019-02" db="EMBL/GenBank/DDBJ databases">
        <title>Genomic Encyclopedia of Type Strains, Phase IV (KMG-IV): sequencing the most valuable type-strain genomes for metagenomic binning, comparative biology and taxonomic classification.</title>
        <authorList>
            <person name="Goeker M."/>
        </authorList>
    </citation>
    <scope>NUCLEOTIDE SEQUENCE [LARGE SCALE GENOMIC DNA]</scope>
    <source>
        <strain evidence="1 2">DSM 21223</strain>
    </source>
</reference>
<dbReference type="SUPFAM" id="SSF53254">
    <property type="entry name" value="Phosphoglycerate mutase-like"/>
    <property type="match status" value="1"/>
</dbReference>
<dbReference type="InterPro" id="IPR050275">
    <property type="entry name" value="PGM_Phosphatase"/>
</dbReference>
<dbReference type="PANTHER" id="PTHR48100">
    <property type="entry name" value="BROAD-SPECIFICITY PHOSPHATASE YOR283W-RELATED"/>
    <property type="match status" value="1"/>
</dbReference>
<dbReference type="Gene3D" id="3.40.50.1240">
    <property type="entry name" value="Phosphoglycerate mutase-like"/>
    <property type="match status" value="1"/>
</dbReference>
<dbReference type="SMART" id="SM00855">
    <property type="entry name" value="PGAM"/>
    <property type="match status" value="1"/>
</dbReference>
<gene>
    <name evidence="1" type="ORF">EV678_2659</name>
</gene>
<dbReference type="RefSeq" id="WP_130459847.1">
    <property type="nucleotide sequence ID" value="NZ_SHKM01000002.1"/>
</dbReference>
<evidence type="ECO:0000313" key="2">
    <source>
        <dbReference type="Proteomes" id="UP000292136"/>
    </source>
</evidence>
<dbReference type="InterPro" id="IPR029033">
    <property type="entry name" value="His_PPase_superfam"/>
</dbReference>
<sequence>MDLFLIRHPRPLVAEGICYGSTDLALAEPAAVAAARLRPLLPTDVPLHSSPLRRCLELARAIGPEAATDARLQELHFGHWEGRAWDDIHRQDPGVLDRWAADTANAAPHGGETAAQLQARALAWVAEQAAAGDGDRALVVVTHSGVLKALFGHWLGLAPADWFRLHFDYAGVSRVQLDAQGARVRFLNR</sequence>